<keyword evidence="2" id="KW-1185">Reference proteome</keyword>
<dbReference type="InterPro" id="IPR027417">
    <property type="entry name" value="P-loop_NTPase"/>
</dbReference>
<protein>
    <recommendedName>
        <fullName evidence="3">Terminase</fullName>
    </recommendedName>
</protein>
<reference evidence="1 2" key="1">
    <citation type="journal article" date="2015" name="Int. J. Syst. Evol. Microbiol.">
        <title>Carboxylicivirga linearis sp. nov., isolated from a sea cucumber culture pond.</title>
        <authorList>
            <person name="Wang F.Q."/>
            <person name="Zhou Y.X."/>
            <person name="Lin X.Z."/>
            <person name="Chen G.J."/>
            <person name="Du Z.J."/>
        </authorList>
    </citation>
    <scope>NUCLEOTIDE SEQUENCE [LARGE SCALE GENOMIC DNA]</scope>
    <source>
        <strain evidence="1 2">FB218</strain>
    </source>
</reference>
<evidence type="ECO:0008006" key="3">
    <source>
        <dbReference type="Google" id="ProtNLM"/>
    </source>
</evidence>
<dbReference type="RefSeq" id="WP_212216424.1">
    <property type="nucleotide sequence ID" value="NZ_JAGUCO010000008.1"/>
</dbReference>
<name>A0ABS5JXK8_9BACT</name>
<organism evidence="1 2">
    <name type="scientific">Carboxylicivirga linearis</name>
    <dbReference type="NCBI Taxonomy" id="1628157"/>
    <lineage>
        <taxon>Bacteria</taxon>
        <taxon>Pseudomonadati</taxon>
        <taxon>Bacteroidota</taxon>
        <taxon>Bacteroidia</taxon>
        <taxon>Marinilabiliales</taxon>
        <taxon>Marinilabiliaceae</taxon>
        <taxon>Carboxylicivirga</taxon>
    </lineage>
</organism>
<evidence type="ECO:0000313" key="1">
    <source>
        <dbReference type="EMBL" id="MBS2099181.1"/>
    </source>
</evidence>
<comment type="caution">
    <text evidence="1">The sequence shown here is derived from an EMBL/GenBank/DDBJ whole genome shotgun (WGS) entry which is preliminary data.</text>
</comment>
<proteinExistence type="predicted"/>
<dbReference type="Proteomes" id="UP000708576">
    <property type="component" value="Unassembled WGS sequence"/>
</dbReference>
<dbReference type="EMBL" id="JAGUCO010000008">
    <property type="protein sequence ID" value="MBS2099181.1"/>
    <property type="molecule type" value="Genomic_DNA"/>
</dbReference>
<evidence type="ECO:0000313" key="2">
    <source>
        <dbReference type="Proteomes" id="UP000708576"/>
    </source>
</evidence>
<sequence length="512" mass="60511">MASKRKTDRQKADEYLKKLEIAQKANEVNPFETKEEQRIRIARAKEDFEFFVKTYLPHYAIAEPGPFHIEFANDVANDPLIIEFEEWGRGLAKSVHCDILEPLWLWVRGEEIFACLMSDSKERAEELMADVQAELEGNQLLIHDFGYQKANGTWEFGDFATIDQRFIGKSFGIKKKVRGVRIKHRRPNLWIIDDLETPDTIANPKRMRRQADIIERDVLPTMTGKTRRLLYANNRFARVMTQTILQERHPDWRVRRINAYNKVTYQPVWNYYTADYYREQEKNMGIVAAYAEYLNESKLEGSVFSEEQIQWAKLPPLSEFKMIISHWDIAYTDNETSDYNAVRVWGLHGRNFWLIDCYVKQSKMKKAVTWMCDFKRQLPRDVNFLNQYEAQFWNGEVQRAIDEVEEEYDIDLNLMKVDNPRSNKLMRMITMQPYYQNSRIYYNEQLKSHSDTQVGIMQLCAVEEGSREHDDSPDADQQAIEKLELYSSPGGRKKKGEKSFRVGKMKLKFEMP</sequence>
<dbReference type="Gene3D" id="3.40.50.300">
    <property type="entry name" value="P-loop containing nucleotide triphosphate hydrolases"/>
    <property type="match status" value="1"/>
</dbReference>
<accession>A0ABS5JXK8</accession>
<gene>
    <name evidence="1" type="ORF">KEM10_12890</name>
</gene>